<gene>
    <name evidence="6" type="ORF">QU481_08890</name>
</gene>
<evidence type="ECO:0000256" key="2">
    <source>
        <dbReference type="ARBA" id="ARBA00023125"/>
    </source>
</evidence>
<organism evidence="6 7">
    <name type="scientific">Crenobacter oryzisoli</name>
    <dbReference type="NCBI Taxonomy" id="3056844"/>
    <lineage>
        <taxon>Bacteria</taxon>
        <taxon>Pseudomonadati</taxon>
        <taxon>Pseudomonadota</taxon>
        <taxon>Betaproteobacteria</taxon>
        <taxon>Neisseriales</taxon>
        <taxon>Neisseriaceae</taxon>
        <taxon>Crenobacter</taxon>
    </lineage>
</organism>
<dbReference type="SMART" id="SM00342">
    <property type="entry name" value="HTH_ARAC"/>
    <property type="match status" value="1"/>
</dbReference>
<evidence type="ECO:0000313" key="7">
    <source>
        <dbReference type="Proteomes" id="UP001168540"/>
    </source>
</evidence>
<feature type="domain" description="HTH araC/xylS-type" evidence="5">
    <location>
        <begin position="175"/>
        <end position="272"/>
    </location>
</feature>
<dbReference type="InterPro" id="IPR037923">
    <property type="entry name" value="HTH-like"/>
</dbReference>
<comment type="caution">
    <text evidence="6">The sequence shown here is derived from an EMBL/GenBank/DDBJ whole genome shotgun (WGS) entry which is preliminary data.</text>
</comment>
<evidence type="ECO:0000259" key="5">
    <source>
        <dbReference type="PROSITE" id="PS01124"/>
    </source>
</evidence>
<dbReference type="InterPro" id="IPR018060">
    <property type="entry name" value="HTH_AraC"/>
</dbReference>
<reference evidence="6" key="1">
    <citation type="submission" date="2023-06" db="EMBL/GenBank/DDBJ databases">
        <authorList>
            <person name="Zhang S."/>
        </authorList>
    </citation>
    <scope>NUCLEOTIDE SEQUENCE</scope>
    <source>
        <strain evidence="6">SG2303</strain>
    </source>
</reference>
<dbReference type="Pfam" id="PF12833">
    <property type="entry name" value="HTH_18"/>
    <property type="match status" value="1"/>
</dbReference>
<dbReference type="SUPFAM" id="SSF46689">
    <property type="entry name" value="Homeodomain-like"/>
    <property type="match status" value="2"/>
</dbReference>
<keyword evidence="7" id="KW-1185">Reference proteome</keyword>
<dbReference type="InterPro" id="IPR050204">
    <property type="entry name" value="AraC_XylS_family_regulators"/>
</dbReference>
<dbReference type="Proteomes" id="UP001168540">
    <property type="component" value="Unassembled WGS sequence"/>
</dbReference>
<dbReference type="Pfam" id="PF02311">
    <property type="entry name" value="AraC_binding"/>
    <property type="match status" value="1"/>
</dbReference>
<keyword evidence="1" id="KW-0805">Transcription regulation</keyword>
<protein>
    <submittedName>
        <fullName evidence="6">AraC family transcriptional regulator</fullName>
    </submittedName>
</protein>
<name>A0ABT7XML6_9NEIS</name>
<sequence length="284" mass="31297">MPTPAASEFTRFFRADDIGALECQAARYVDYSFAPHFHEEYVVNTLLDGVQSYAYQGGQYRAGRGALVLVNPGAVHTGEAGSDGGWAYCGYFPSVTLMRQLAEQLTGRPTEPFFRHTVVVDPDLSVRLARLHHLLRHSDDRLLRESWLHAVLGDVVARHMLGHAPQAVQARHNVERVRQMLADRLADNLSLTELAAVVGLSPYHLNRSFRAAYGLPPIAWRNQLRLVRGRTLLGQGVPAGEVASRLGFADQPHFTRAFRQALGITPAAYQQGLGVAPRRAQAGS</sequence>
<evidence type="ECO:0000256" key="1">
    <source>
        <dbReference type="ARBA" id="ARBA00023015"/>
    </source>
</evidence>
<dbReference type="InterPro" id="IPR020449">
    <property type="entry name" value="Tscrpt_reg_AraC-type_HTH"/>
</dbReference>
<dbReference type="PANTHER" id="PTHR46796">
    <property type="entry name" value="HTH-TYPE TRANSCRIPTIONAL ACTIVATOR RHAS-RELATED"/>
    <property type="match status" value="1"/>
</dbReference>
<dbReference type="PRINTS" id="PR00032">
    <property type="entry name" value="HTHARAC"/>
</dbReference>
<proteinExistence type="predicted"/>
<dbReference type="PROSITE" id="PS01124">
    <property type="entry name" value="HTH_ARAC_FAMILY_2"/>
    <property type="match status" value="1"/>
</dbReference>
<accession>A0ABT7XML6</accession>
<keyword evidence="3" id="KW-0010">Activator</keyword>
<dbReference type="InterPro" id="IPR003313">
    <property type="entry name" value="AraC-bd"/>
</dbReference>
<keyword evidence="4" id="KW-0804">Transcription</keyword>
<dbReference type="EMBL" id="JAUEDK010000012">
    <property type="protein sequence ID" value="MDN0075011.1"/>
    <property type="molecule type" value="Genomic_DNA"/>
</dbReference>
<dbReference type="RefSeq" id="WP_289829601.1">
    <property type="nucleotide sequence ID" value="NZ_JAUEDK010000012.1"/>
</dbReference>
<dbReference type="PANTHER" id="PTHR46796:SF2">
    <property type="entry name" value="TRANSCRIPTIONAL REGULATORY PROTEIN"/>
    <property type="match status" value="1"/>
</dbReference>
<evidence type="ECO:0000256" key="4">
    <source>
        <dbReference type="ARBA" id="ARBA00023163"/>
    </source>
</evidence>
<evidence type="ECO:0000313" key="6">
    <source>
        <dbReference type="EMBL" id="MDN0075011.1"/>
    </source>
</evidence>
<dbReference type="SUPFAM" id="SSF51215">
    <property type="entry name" value="Regulatory protein AraC"/>
    <property type="match status" value="1"/>
</dbReference>
<evidence type="ECO:0000256" key="3">
    <source>
        <dbReference type="ARBA" id="ARBA00023159"/>
    </source>
</evidence>
<keyword evidence="2" id="KW-0238">DNA-binding</keyword>
<dbReference type="InterPro" id="IPR009057">
    <property type="entry name" value="Homeodomain-like_sf"/>
</dbReference>
<dbReference type="Gene3D" id="1.10.10.60">
    <property type="entry name" value="Homeodomain-like"/>
    <property type="match status" value="2"/>
</dbReference>